<dbReference type="Pfam" id="PF08922">
    <property type="entry name" value="DUF1905"/>
    <property type="match status" value="1"/>
</dbReference>
<name>A0ABR7SAF8_9ACTN</name>
<keyword evidence="2" id="KW-1185">Reference proteome</keyword>
<dbReference type="EMBL" id="JACTVJ010000004">
    <property type="protein sequence ID" value="MBC9712470.1"/>
    <property type="molecule type" value="Genomic_DNA"/>
</dbReference>
<dbReference type="Proteomes" id="UP000642284">
    <property type="component" value="Unassembled WGS sequence"/>
</dbReference>
<dbReference type="Gene3D" id="2.40.30.100">
    <property type="entry name" value="AF2212/PG0164-like"/>
    <property type="match status" value="1"/>
</dbReference>
<comment type="caution">
    <text evidence="1">The sequence shown here is derived from an EMBL/GenBank/DDBJ whole genome shotgun (WGS) entry which is preliminary data.</text>
</comment>
<gene>
    <name evidence="1" type="ORF">H9Y04_07775</name>
</gene>
<dbReference type="RefSeq" id="WP_187812912.1">
    <property type="nucleotide sequence ID" value="NZ_JACTVJ010000004.1"/>
</dbReference>
<organism evidence="1 2">
    <name type="scientific">Streptomyces polyasparticus</name>
    <dbReference type="NCBI Taxonomy" id="2767826"/>
    <lineage>
        <taxon>Bacteria</taxon>
        <taxon>Bacillati</taxon>
        <taxon>Actinomycetota</taxon>
        <taxon>Actinomycetes</taxon>
        <taxon>Kitasatosporales</taxon>
        <taxon>Streptomycetaceae</taxon>
        <taxon>Streptomyces</taxon>
    </lineage>
</organism>
<accession>A0ABR7SAF8</accession>
<protein>
    <submittedName>
        <fullName evidence="1">DUF1905 domain-containing protein</fullName>
    </submittedName>
</protein>
<dbReference type="InterPro" id="IPR015018">
    <property type="entry name" value="DUF1905"/>
</dbReference>
<proteinExistence type="predicted"/>
<evidence type="ECO:0000313" key="1">
    <source>
        <dbReference type="EMBL" id="MBC9712470.1"/>
    </source>
</evidence>
<dbReference type="SUPFAM" id="SSF141694">
    <property type="entry name" value="AF2212/PG0164-like"/>
    <property type="match status" value="1"/>
</dbReference>
<sequence>MKFRTYVEPPEPMNGLEVPAELVEQLGGGKRPPVTITINGHTWRSRVAIMRGRCLLGLSNANRAAAGVEIGEEVEVDLRLDTEPRVITEPEDFARALDADPAARAAYDRLPQGRKRQHVLAVDGAKKPETRLRRIEKALETLRAEAGGAA</sequence>
<dbReference type="Pfam" id="PF13376">
    <property type="entry name" value="OmdA"/>
    <property type="match status" value="1"/>
</dbReference>
<reference evidence="1 2" key="1">
    <citation type="submission" date="2020-08" db="EMBL/GenBank/DDBJ databases">
        <title>Genemic of Streptomyces polyaspartic.</title>
        <authorList>
            <person name="Liu W."/>
        </authorList>
    </citation>
    <scope>NUCLEOTIDE SEQUENCE [LARGE SCALE GENOMIC DNA]</scope>
    <source>
        <strain evidence="1 2">TRM66268-LWL</strain>
    </source>
</reference>
<dbReference type="InterPro" id="IPR037079">
    <property type="entry name" value="AF2212/PG0164-like_sf"/>
</dbReference>
<evidence type="ECO:0000313" key="2">
    <source>
        <dbReference type="Proteomes" id="UP000642284"/>
    </source>
</evidence>